<dbReference type="InterPro" id="IPR018873">
    <property type="entry name" value="KilA-N_DNA-bd_domain"/>
</dbReference>
<reference evidence="2" key="1">
    <citation type="submission" date="2022-07" db="EMBL/GenBank/DDBJ databases">
        <title>Prevotella copri.</title>
        <authorList>
            <person name="Yang C."/>
        </authorList>
    </citation>
    <scope>NUCLEOTIDE SEQUENCE</scope>
    <source>
        <strain evidence="2">HF2107</strain>
    </source>
</reference>
<comment type="caution">
    <text evidence="2">The sequence shown here is derived from an EMBL/GenBank/DDBJ whole genome shotgun (WGS) entry which is preliminary data.</text>
</comment>
<evidence type="ECO:0000259" key="1">
    <source>
        <dbReference type="Pfam" id="PF10543"/>
    </source>
</evidence>
<dbReference type="EMBL" id="JANDWZ010000007">
    <property type="protein sequence ID" value="MCP9563930.1"/>
    <property type="molecule type" value="Genomic_DNA"/>
</dbReference>
<evidence type="ECO:0000313" key="2">
    <source>
        <dbReference type="EMBL" id="MCP9563930.1"/>
    </source>
</evidence>
<proteinExistence type="predicted"/>
<accession>A0AAW5IKI2</accession>
<protein>
    <submittedName>
        <fullName evidence="2">ORF6N domain-containing protein</fullName>
    </submittedName>
</protein>
<dbReference type="Pfam" id="PF10543">
    <property type="entry name" value="ORF6N"/>
    <property type="match status" value="1"/>
</dbReference>
<dbReference type="Proteomes" id="UP001205531">
    <property type="component" value="Unassembled WGS sequence"/>
</dbReference>
<dbReference type="RefSeq" id="WP_254952923.1">
    <property type="nucleotide sequence ID" value="NZ_JANDWY010000020.1"/>
</dbReference>
<sequence length="170" mass="19776">MEKELEQVEGQQLSVENKVESLIRVNRGQQVMLDRDLAELYGVETRRLNEQVKRNIERFPEDFMFQLPPNEFDNLKSQFATSSWGGVRKLPYAFTEQGVAMLSGVLKSPTAVEANIRIVRAFVSMRHFMVNNVAFYLFNKKVPSGRNATWNLTYYFLFSLKNFSKKSICF</sequence>
<gene>
    <name evidence="2" type="ORF">NNC64_05015</name>
</gene>
<feature type="domain" description="KilA-N DNA-binding" evidence="1">
    <location>
        <begin position="23"/>
        <end position="105"/>
    </location>
</feature>
<organism evidence="2 3">
    <name type="scientific">Segatella copri</name>
    <dbReference type="NCBI Taxonomy" id="165179"/>
    <lineage>
        <taxon>Bacteria</taxon>
        <taxon>Pseudomonadati</taxon>
        <taxon>Bacteroidota</taxon>
        <taxon>Bacteroidia</taxon>
        <taxon>Bacteroidales</taxon>
        <taxon>Prevotellaceae</taxon>
        <taxon>Segatella</taxon>
    </lineage>
</organism>
<name>A0AAW5IKI2_9BACT</name>
<evidence type="ECO:0000313" key="3">
    <source>
        <dbReference type="Proteomes" id="UP001205531"/>
    </source>
</evidence>
<dbReference type="AlphaFoldDB" id="A0AAW5IKI2"/>